<evidence type="ECO:0000256" key="12">
    <source>
        <dbReference type="NCBIfam" id="TIGR03461"/>
    </source>
</evidence>
<dbReference type="RefSeq" id="WP_134082166.1">
    <property type="nucleotide sequence ID" value="NZ_SOQX01000002.1"/>
</dbReference>
<accession>A0A4R8IY89</accession>
<evidence type="ECO:0000256" key="11">
    <source>
        <dbReference type="ARBA" id="ARBA00069174"/>
    </source>
</evidence>
<dbReference type="NCBIfam" id="NF004761">
    <property type="entry name" value="PRK06092.1"/>
    <property type="match status" value="1"/>
</dbReference>
<keyword evidence="5" id="KW-0289">Folate biosynthesis</keyword>
<evidence type="ECO:0000256" key="3">
    <source>
        <dbReference type="ARBA" id="ARBA00011738"/>
    </source>
</evidence>
<evidence type="ECO:0000313" key="15">
    <source>
        <dbReference type="EMBL" id="TDY02897.1"/>
    </source>
</evidence>
<dbReference type="EMBL" id="SOQX01000002">
    <property type="protein sequence ID" value="TDY02897.1"/>
    <property type="molecule type" value="Genomic_DNA"/>
</dbReference>
<dbReference type="GO" id="GO:0030170">
    <property type="term" value="F:pyridoxal phosphate binding"/>
    <property type="evidence" value="ECO:0007669"/>
    <property type="project" value="InterPro"/>
</dbReference>
<dbReference type="Proteomes" id="UP000294914">
    <property type="component" value="Unassembled WGS sequence"/>
</dbReference>
<evidence type="ECO:0000313" key="16">
    <source>
        <dbReference type="Proteomes" id="UP000294914"/>
    </source>
</evidence>
<evidence type="ECO:0000256" key="13">
    <source>
        <dbReference type="RuleBase" id="RU004106"/>
    </source>
</evidence>
<dbReference type="InterPro" id="IPR036038">
    <property type="entry name" value="Aminotransferase-like"/>
</dbReference>
<dbReference type="NCBIfam" id="TIGR03461">
    <property type="entry name" value="pabC_Proteo"/>
    <property type="match status" value="1"/>
</dbReference>
<name>A0A4R8IY89_9GAMM</name>
<dbReference type="InterPro" id="IPR043131">
    <property type="entry name" value="BCAT-like_N"/>
</dbReference>
<dbReference type="GO" id="GO:0008696">
    <property type="term" value="F:4-amino-4-deoxychorismate lyase activity"/>
    <property type="evidence" value="ECO:0007669"/>
    <property type="project" value="UniProtKB-UniRule"/>
</dbReference>
<dbReference type="Gene3D" id="3.20.10.10">
    <property type="entry name" value="D-amino Acid Aminotransferase, subunit A, domain 2"/>
    <property type="match status" value="1"/>
</dbReference>
<evidence type="ECO:0000256" key="1">
    <source>
        <dbReference type="ARBA" id="ARBA00001933"/>
    </source>
</evidence>
<evidence type="ECO:0000256" key="5">
    <source>
        <dbReference type="ARBA" id="ARBA00022909"/>
    </source>
</evidence>
<dbReference type="InterPro" id="IPR001544">
    <property type="entry name" value="Aminotrans_IV"/>
</dbReference>
<dbReference type="GO" id="GO:0046656">
    <property type="term" value="P:folic acid biosynthetic process"/>
    <property type="evidence" value="ECO:0007669"/>
    <property type="project" value="UniProtKB-KW"/>
</dbReference>
<comment type="cofactor">
    <cofactor evidence="1 14">
        <name>pyridoxal 5'-phosphate</name>
        <dbReference type="ChEBI" id="CHEBI:597326"/>
    </cofactor>
</comment>
<protein>
    <recommendedName>
        <fullName evidence="11 12">Aminodeoxychorismate lyase</fullName>
        <ecNumber evidence="8 12">4.1.3.38</ecNumber>
    </recommendedName>
</protein>
<dbReference type="InterPro" id="IPR050571">
    <property type="entry name" value="Class-IV_PLP-Dep_Aminotrnsfr"/>
</dbReference>
<evidence type="ECO:0000256" key="4">
    <source>
        <dbReference type="ARBA" id="ARBA00022898"/>
    </source>
</evidence>
<dbReference type="FunFam" id="3.20.10.10:FF:000002">
    <property type="entry name" value="D-alanine aminotransferase"/>
    <property type="match status" value="1"/>
</dbReference>
<evidence type="ECO:0000256" key="14">
    <source>
        <dbReference type="RuleBase" id="RU004516"/>
    </source>
</evidence>
<dbReference type="PROSITE" id="PS00770">
    <property type="entry name" value="AA_TRANSFER_CLASS_4"/>
    <property type="match status" value="1"/>
</dbReference>
<dbReference type="InterPro" id="IPR018300">
    <property type="entry name" value="Aminotrans_IV_CS"/>
</dbReference>
<dbReference type="PANTHER" id="PTHR42743">
    <property type="entry name" value="AMINO-ACID AMINOTRANSFERASE"/>
    <property type="match status" value="1"/>
</dbReference>
<sequence length="279" mass="31250">MLACRINGIESRQLAITDRACQYGDGLFETLAVRNGKVEFLDAHLQRLADGAQRLGIPMPDPALWRTDIREIVSGRQQAVLKLILTRGSGGRGYLAPADPVVSRIVMLHPWPAHPVEYVEQGVRLRFCSIRLAEQPQLAGIKHLNRLEQILARREWDAETIQEGVMLDTQDRLIEGTMSNLFWLKGDTLHTPDLSACGVQGIMRQQIIDLAPTLGLSVAIGHYPRQALDEADGLFLTNSVIGLWPVRQLEARLFDSLPGLKQIQDKLDAVRWQHAETDF</sequence>
<gene>
    <name evidence="15" type="ORF">EDC23_1281</name>
</gene>
<reference evidence="15 16" key="1">
    <citation type="submission" date="2019-03" db="EMBL/GenBank/DDBJ databases">
        <title>Genomic Encyclopedia of Type Strains, Phase IV (KMG-IV): sequencing the most valuable type-strain genomes for metagenomic binning, comparative biology and taxonomic classification.</title>
        <authorList>
            <person name="Goeker M."/>
        </authorList>
    </citation>
    <scope>NUCLEOTIDE SEQUENCE [LARGE SCALE GENOMIC DNA]</scope>
    <source>
        <strain evidence="15 16">DSM 16326</strain>
    </source>
</reference>
<comment type="pathway">
    <text evidence="7">Cofactor biosynthesis; tetrahydrofolate biosynthesis; 4-aminobenzoate from chorismate: step 2/2.</text>
</comment>
<dbReference type="GO" id="GO:0008153">
    <property type="term" value="P:4-aminobenzoate biosynthetic process"/>
    <property type="evidence" value="ECO:0007669"/>
    <property type="project" value="UniProtKB-UniRule"/>
</dbReference>
<dbReference type="Gene3D" id="3.30.470.10">
    <property type="match status" value="1"/>
</dbReference>
<dbReference type="InterPro" id="IPR043132">
    <property type="entry name" value="BCAT-like_C"/>
</dbReference>
<dbReference type="CDD" id="cd01559">
    <property type="entry name" value="ADCL_like"/>
    <property type="match status" value="1"/>
</dbReference>
<dbReference type="SUPFAM" id="SSF56752">
    <property type="entry name" value="D-aminoacid aminotransferase-like PLP-dependent enzymes"/>
    <property type="match status" value="1"/>
</dbReference>
<keyword evidence="16" id="KW-1185">Reference proteome</keyword>
<dbReference type="InterPro" id="IPR017824">
    <property type="entry name" value="Aminodeoxychorismate_lyase_IV"/>
</dbReference>
<keyword evidence="4 14" id="KW-0663">Pyridoxal phosphate</keyword>
<keyword evidence="6 15" id="KW-0456">Lyase</keyword>
<organism evidence="15 16">
    <name type="scientific">Thiohalophilus thiocyanatoxydans</name>
    <dbReference type="NCBI Taxonomy" id="381308"/>
    <lineage>
        <taxon>Bacteria</taxon>
        <taxon>Pseudomonadati</taxon>
        <taxon>Pseudomonadota</taxon>
        <taxon>Gammaproteobacteria</taxon>
        <taxon>Thiohalomonadales</taxon>
        <taxon>Thiohalophilaceae</taxon>
        <taxon>Thiohalophilus</taxon>
    </lineage>
</organism>
<comment type="function">
    <text evidence="10">Involved in the biosynthesis of p-aminobenzoate (PABA), a precursor of tetrahydrofolate. Converts 4-amino-4-deoxychorismate into 4-aminobenzoate (PABA) and pyruvate.</text>
</comment>
<evidence type="ECO:0000256" key="9">
    <source>
        <dbReference type="ARBA" id="ARBA00049529"/>
    </source>
</evidence>
<comment type="subunit">
    <text evidence="3">Homodimer.</text>
</comment>
<dbReference type="GO" id="GO:0005829">
    <property type="term" value="C:cytosol"/>
    <property type="evidence" value="ECO:0007669"/>
    <property type="project" value="TreeGrafter"/>
</dbReference>
<evidence type="ECO:0000256" key="8">
    <source>
        <dbReference type="ARBA" id="ARBA00035676"/>
    </source>
</evidence>
<evidence type="ECO:0000256" key="2">
    <source>
        <dbReference type="ARBA" id="ARBA00009320"/>
    </source>
</evidence>
<dbReference type="EC" id="4.1.3.38" evidence="8 12"/>
<dbReference type="PANTHER" id="PTHR42743:SF2">
    <property type="entry name" value="AMINODEOXYCHORISMATE LYASE"/>
    <property type="match status" value="1"/>
</dbReference>
<evidence type="ECO:0000256" key="7">
    <source>
        <dbReference type="ARBA" id="ARBA00035633"/>
    </source>
</evidence>
<comment type="caution">
    <text evidence="15">The sequence shown here is derived from an EMBL/GenBank/DDBJ whole genome shotgun (WGS) entry which is preliminary data.</text>
</comment>
<comment type="similarity">
    <text evidence="2 13">Belongs to the class-IV pyridoxal-phosphate-dependent aminotransferase family.</text>
</comment>
<dbReference type="OrthoDB" id="9805628at2"/>
<dbReference type="AlphaFoldDB" id="A0A4R8IY89"/>
<comment type="catalytic activity">
    <reaction evidence="9">
        <text>4-amino-4-deoxychorismate = 4-aminobenzoate + pyruvate + H(+)</text>
        <dbReference type="Rhea" id="RHEA:16201"/>
        <dbReference type="ChEBI" id="CHEBI:15361"/>
        <dbReference type="ChEBI" id="CHEBI:15378"/>
        <dbReference type="ChEBI" id="CHEBI:17836"/>
        <dbReference type="ChEBI" id="CHEBI:58406"/>
        <dbReference type="EC" id="4.1.3.38"/>
    </reaction>
</comment>
<evidence type="ECO:0000256" key="6">
    <source>
        <dbReference type="ARBA" id="ARBA00023239"/>
    </source>
</evidence>
<evidence type="ECO:0000256" key="10">
    <source>
        <dbReference type="ARBA" id="ARBA00054027"/>
    </source>
</evidence>
<dbReference type="Pfam" id="PF01063">
    <property type="entry name" value="Aminotran_4"/>
    <property type="match status" value="1"/>
</dbReference>
<proteinExistence type="inferred from homology"/>